<dbReference type="InterPro" id="IPR026876">
    <property type="entry name" value="Fn3_assoc_repeat"/>
</dbReference>
<name>A0A3P3XKG8_9SPIR</name>
<protein>
    <recommendedName>
        <fullName evidence="2">Glycosyl transferase</fullName>
    </recommendedName>
</protein>
<proteinExistence type="predicted"/>
<dbReference type="AlphaFoldDB" id="A0A3P3XKG8"/>
<dbReference type="InterPro" id="IPR007555">
    <property type="entry name" value="DUF499"/>
</dbReference>
<dbReference type="EMBL" id="FWDM01000029">
    <property type="protein sequence ID" value="SLM14732.1"/>
    <property type="molecule type" value="Genomic_DNA"/>
</dbReference>
<sequence length="1036" mass="117250">MTIFDNCKPRQSVFDRTRRDTVLNLSDFLEGKLDEQAAMQFFTENFVTAGMKMLIQKSFERLSGTHDQPSAYLLSQAMGGGKTHSMIVLGLLARFPYLRAKLGHDFHLGSRPYKVIGFDGRESDYPYGLWGALAEQMGKRELFNPLYSPLQAPGVTSWVNLLKGEPVIILLDELPPYFNNARSIQIGASNLAEVTATALSNLLVAANKEELSNVVIVISDLSSTAYEAGTGFINQALENFRQETRRNVVPIEPVATQGDEIFHILRTRIFESLPDTSVRDEVARHYAQAVENAKQMELTAESPASFAALLRESYPFHYSLRDLYGRFKANAGFQQTRGLLRLMRAVVANLWESERAKQLELIHPYDIDLNDQEIFSEFSTINPNLNEAVRVDIANHGTSHAEELDTKLGGGTQAQDAAKLLYVASLSTAQNPELGLRDSELIAWLCRPGHDISRMRTDVLEQLPASAWYLHVSNDGRFYFKNVRNLAATLHGYVESYTQETRIKELREYLKSLFKPNRSDVYQDCLALPTWEEVQPAQDRTILVITEPYPIHVSDQIPLHPDLIRLYENLEYKNRIIFLTGDRDTMNEVLKNAALLKAIRTILAEQETEKLSERDPQRIEAKKNEDRILINLRSSIQQTYSVVVYPSSDKLRKEIIRFNFDSNNYDGEAQIRAALLNARKFSEDTGNLDSWIAKVEERLFDNQNPVRWKDVKARAAGKTNWQLHLPRLLDDIKAHAIRTGKWREEGEYVRKGPFAKEPTSVNVQVKSRNDDTGKVTLDIRPVGGTKVLYEIGDSRPTTASEAVPNYSAFETGELKLTFLCVDENDPAREAKPVVWKNRISLKSRIFEQAGERFIELIAAPNAPIFYTTNGSDPRSKGASYAGAFPIPKGCRLVQAIARKDDIESELLRRDVTQAEQVSVDPLKPLVWKTKRFQNLTTADAWQLITRLTEYGAQADGITIYFELPDTGGEEINYTSPEGIQKNGEAIRAILDLVGNFAGNVNISMTVQRIHFSRGQDFLDWANKDRIPYDINSEVRQ</sequence>
<reference evidence="1" key="1">
    <citation type="submission" date="2017-02" db="EMBL/GenBank/DDBJ databases">
        <authorList>
            <person name="Regsiter A."/>
            <person name="William W."/>
        </authorList>
    </citation>
    <scope>NUCLEOTIDE SEQUENCE</scope>
    <source>
        <strain evidence="1">Bib</strain>
    </source>
</reference>
<dbReference type="Pfam" id="PF04465">
    <property type="entry name" value="DUF499"/>
    <property type="match status" value="1"/>
</dbReference>
<gene>
    <name evidence="1" type="ORF">SPIROBIBN47_350053</name>
</gene>
<accession>A0A3P3XKG8</accession>
<evidence type="ECO:0008006" key="2">
    <source>
        <dbReference type="Google" id="ProtNLM"/>
    </source>
</evidence>
<organism evidence="1">
    <name type="scientific">uncultured spirochete</name>
    <dbReference type="NCBI Taxonomy" id="156406"/>
    <lineage>
        <taxon>Bacteria</taxon>
        <taxon>Pseudomonadati</taxon>
        <taxon>Spirochaetota</taxon>
        <taxon>Spirochaetia</taxon>
        <taxon>Spirochaetales</taxon>
        <taxon>environmental samples</taxon>
    </lineage>
</organism>
<dbReference type="Pfam" id="PF13287">
    <property type="entry name" value="Fn3_assoc"/>
    <property type="match status" value="1"/>
</dbReference>
<evidence type="ECO:0000313" key="1">
    <source>
        <dbReference type="EMBL" id="SLM14732.1"/>
    </source>
</evidence>